<feature type="domain" description="Disease resistance protein winged helix" evidence="10">
    <location>
        <begin position="432"/>
        <end position="503"/>
    </location>
</feature>
<dbReference type="SUPFAM" id="SSF52540">
    <property type="entry name" value="P-loop containing nucleoside triphosphate hydrolases"/>
    <property type="match status" value="1"/>
</dbReference>
<dbReference type="Gene3D" id="3.40.50.300">
    <property type="entry name" value="P-loop containing nucleotide triphosphate hydrolases"/>
    <property type="match status" value="1"/>
</dbReference>
<evidence type="ECO:0000259" key="9">
    <source>
        <dbReference type="Pfam" id="PF18052"/>
    </source>
</evidence>
<dbReference type="Proteomes" id="UP001151760">
    <property type="component" value="Unassembled WGS sequence"/>
</dbReference>
<dbReference type="Gene3D" id="1.20.5.4130">
    <property type="match status" value="1"/>
</dbReference>
<feature type="domain" description="Disease resistance N-terminal" evidence="9">
    <location>
        <begin position="13"/>
        <end position="95"/>
    </location>
</feature>
<evidence type="ECO:0000256" key="7">
    <source>
        <dbReference type="SAM" id="Coils"/>
    </source>
</evidence>
<name>A0ABQ4YUZ9_9ASTR</name>
<dbReference type="Pfam" id="PF00931">
    <property type="entry name" value="NB-ARC"/>
    <property type="match status" value="1"/>
</dbReference>
<keyword evidence="13" id="KW-1185">Reference proteome</keyword>
<keyword evidence="6" id="KW-0067">ATP-binding</keyword>
<comment type="similarity">
    <text evidence="1">Belongs to the disease resistance NB-LRR family.</text>
</comment>
<protein>
    <submittedName>
        <fullName evidence="12">Disease resistance protein</fullName>
    </submittedName>
</protein>
<dbReference type="Gene3D" id="3.80.10.10">
    <property type="entry name" value="Ribonuclease Inhibitor"/>
    <property type="match status" value="2"/>
</dbReference>
<proteinExistence type="inferred from homology"/>
<keyword evidence="4" id="KW-0547">Nucleotide-binding</keyword>
<evidence type="ECO:0000259" key="8">
    <source>
        <dbReference type="Pfam" id="PF00931"/>
    </source>
</evidence>
<keyword evidence="3" id="KW-0677">Repeat</keyword>
<dbReference type="InterPro" id="IPR002182">
    <property type="entry name" value="NB-ARC"/>
</dbReference>
<dbReference type="InterPro" id="IPR056789">
    <property type="entry name" value="LRR_R13L1-DRL21"/>
</dbReference>
<evidence type="ECO:0000313" key="13">
    <source>
        <dbReference type="Proteomes" id="UP001151760"/>
    </source>
</evidence>
<dbReference type="Pfam" id="PF25019">
    <property type="entry name" value="LRR_R13L1-DRL21"/>
    <property type="match status" value="1"/>
</dbReference>
<keyword evidence="7" id="KW-0175">Coiled coil</keyword>
<dbReference type="PANTHER" id="PTHR36766">
    <property type="entry name" value="PLANT BROAD-SPECTRUM MILDEW RESISTANCE PROTEIN RPW8"/>
    <property type="match status" value="1"/>
</dbReference>
<dbReference type="Pfam" id="PF18052">
    <property type="entry name" value="Rx_N"/>
    <property type="match status" value="1"/>
</dbReference>
<feature type="domain" description="R13L1/DRL21-like LRR repeat region" evidence="11">
    <location>
        <begin position="696"/>
        <end position="819"/>
    </location>
</feature>
<dbReference type="Pfam" id="PF23559">
    <property type="entry name" value="WHD_DRP"/>
    <property type="match status" value="1"/>
</dbReference>
<dbReference type="PANTHER" id="PTHR36766:SF47">
    <property type="entry name" value="NB-ARC DOMAIN-CONTAINING PROTEIN"/>
    <property type="match status" value="1"/>
</dbReference>
<dbReference type="InterPro" id="IPR032675">
    <property type="entry name" value="LRR_dom_sf"/>
</dbReference>
<reference evidence="12" key="1">
    <citation type="journal article" date="2022" name="Int. J. Mol. Sci.">
        <title>Draft Genome of Tanacetum Coccineum: Genomic Comparison of Closely Related Tanacetum-Family Plants.</title>
        <authorList>
            <person name="Yamashiro T."/>
            <person name="Shiraishi A."/>
            <person name="Nakayama K."/>
            <person name="Satake H."/>
        </authorList>
    </citation>
    <scope>NUCLEOTIDE SEQUENCE</scope>
</reference>
<keyword evidence="5" id="KW-0611">Plant defense</keyword>
<dbReference type="InterPro" id="IPR041118">
    <property type="entry name" value="Rx_N"/>
</dbReference>
<accession>A0ABQ4YUZ9</accession>
<dbReference type="Gene3D" id="1.10.10.10">
    <property type="entry name" value="Winged helix-like DNA-binding domain superfamily/Winged helix DNA-binding domain"/>
    <property type="match status" value="1"/>
</dbReference>
<dbReference type="Gene3D" id="1.10.8.430">
    <property type="entry name" value="Helical domain of apoptotic protease-activating factors"/>
    <property type="match status" value="1"/>
</dbReference>
<gene>
    <name evidence="12" type="ORF">Tco_0730618</name>
</gene>
<evidence type="ECO:0000259" key="10">
    <source>
        <dbReference type="Pfam" id="PF23559"/>
    </source>
</evidence>
<evidence type="ECO:0000256" key="3">
    <source>
        <dbReference type="ARBA" id="ARBA00022737"/>
    </source>
</evidence>
<evidence type="ECO:0000256" key="1">
    <source>
        <dbReference type="ARBA" id="ARBA00008894"/>
    </source>
</evidence>
<dbReference type="SUPFAM" id="SSF52058">
    <property type="entry name" value="L domain-like"/>
    <property type="match status" value="1"/>
</dbReference>
<evidence type="ECO:0000259" key="11">
    <source>
        <dbReference type="Pfam" id="PF25019"/>
    </source>
</evidence>
<sequence length="981" mass="111635">MADPITSALVIDVVGRLTSAAIQEYGLLTGLENELSALENTYKQIQGVLHDAETKQTKDKRVEEWLRTLKSASLEVENVLDEAKTEVMIQSLHEEMGNKYKRRAFFSYHRNPNMFKFKIAHKLKNIRKKLEVIDANRSTFQLTPTTVSEGATGIGGMISSRETSSLVNLSKIYGRDKEKIMLIDKICNQDVGHGDDDVRVYAIWGMGGIGKTTLAQYVYNHELVKARFDLKCWVYVSDVFDISRIIKSICSSKDLELDAMQACLQDKLRGKKFFIVLDDVWIENIDMEMWDELCKALSCGAKGSTVMVTTRKENTAQLMAKIPELQHNVGVLSEEESWSLFKMLAFPGRGERENVRELELVGREIVEKCKGLPLAVKSLGSLMSTKKKVNEWQLVNDKFMLEMQDNGILPALRLSYDNLLPHLKRCFAYCCVFSKGNRLSKDSLIELWMANEFIPSQGDVNLYALGEEIFSCLVQRSFFQEVAEEDIETGEVCKMHDLMHDLAHYVMRYDCAVMESSQQLITPDEVLHLSLSWQGFRSSSQGFHFSNRNLKRLRSLRSMLVTNRPVFVINRFYKSNLKQIFNHVYLRVLYLNGIERSTLPESTCKLIHLRYLKIEDSNIQVLPDTIIYLQNLQTLILISCWQLRELPKGLRYMRNLQRLDTGVCPSLQHMPVGVKELTNLRRLSRFAASKNEGAQIGELGTLNLLGRELTLSGLENVGGLRDAISANLKDKKYIKSLRLTWSGNERSETCDSEVLEGLEPNSGLRELTIDGYIGRASSPSWLIKLVNLTSIKFHALEECEYLPSLGTFASLKVVTLSGMDSLKCFHDEDNATSRYKILFPSLQKLHIYKCSSLVSLPSNFPKLRYLDISYCDKLRSLPGEIQSFKNLSNITIKDCRILSSRCRKDTGKDWPKISHVPHLDIEIPRSFLGGFETKNIKFIAGNDEDCRLWLLNVTGELDPVLSSAPRSGVEQDQLARFDDLT</sequence>
<reference evidence="12" key="2">
    <citation type="submission" date="2022-01" db="EMBL/GenBank/DDBJ databases">
        <authorList>
            <person name="Yamashiro T."/>
            <person name="Shiraishi A."/>
            <person name="Satake H."/>
            <person name="Nakayama K."/>
        </authorList>
    </citation>
    <scope>NUCLEOTIDE SEQUENCE</scope>
</reference>
<feature type="coiled-coil region" evidence="7">
    <location>
        <begin position="28"/>
        <end position="86"/>
    </location>
</feature>
<comment type="caution">
    <text evidence="12">The sequence shown here is derived from an EMBL/GenBank/DDBJ whole genome shotgun (WGS) entry which is preliminary data.</text>
</comment>
<dbReference type="InterPro" id="IPR042197">
    <property type="entry name" value="Apaf_helical"/>
</dbReference>
<dbReference type="InterPro" id="IPR027417">
    <property type="entry name" value="P-loop_NTPase"/>
</dbReference>
<evidence type="ECO:0000256" key="4">
    <source>
        <dbReference type="ARBA" id="ARBA00022741"/>
    </source>
</evidence>
<dbReference type="InterPro" id="IPR058922">
    <property type="entry name" value="WHD_DRP"/>
</dbReference>
<keyword evidence="2" id="KW-0433">Leucine-rich repeat</keyword>
<evidence type="ECO:0000256" key="2">
    <source>
        <dbReference type="ARBA" id="ARBA00022614"/>
    </source>
</evidence>
<organism evidence="12 13">
    <name type="scientific">Tanacetum coccineum</name>
    <dbReference type="NCBI Taxonomy" id="301880"/>
    <lineage>
        <taxon>Eukaryota</taxon>
        <taxon>Viridiplantae</taxon>
        <taxon>Streptophyta</taxon>
        <taxon>Embryophyta</taxon>
        <taxon>Tracheophyta</taxon>
        <taxon>Spermatophyta</taxon>
        <taxon>Magnoliopsida</taxon>
        <taxon>eudicotyledons</taxon>
        <taxon>Gunneridae</taxon>
        <taxon>Pentapetalae</taxon>
        <taxon>asterids</taxon>
        <taxon>campanulids</taxon>
        <taxon>Asterales</taxon>
        <taxon>Asteraceae</taxon>
        <taxon>Asteroideae</taxon>
        <taxon>Anthemideae</taxon>
        <taxon>Anthemidinae</taxon>
        <taxon>Tanacetum</taxon>
    </lineage>
</organism>
<dbReference type="PRINTS" id="PR00364">
    <property type="entry name" value="DISEASERSIST"/>
</dbReference>
<evidence type="ECO:0000256" key="6">
    <source>
        <dbReference type="ARBA" id="ARBA00022840"/>
    </source>
</evidence>
<evidence type="ECO:0000256" key="5">
    <source>
        <dbReference type="ARBA" id="ARBA00022821"/>
    </source>
</evidence>
<evidence type="ECO:0000313" key="12">
    <source>
        <dbReference type="EMBL" id="GJS80737.1"/>
    </source>
</evidence>
<dbReference type="InterPro" id="IPR036388">
    <property type="entry name" value="WH-like_DNA-bd_sf"/>
</dbReference>
<feature type="domain" description="NB-ARC" evidence="8">
    <location>
        <begin position="195"/>
        <end position="348"/>
    </location>
</feature>
<dbReference type="EMBL" id="BQNB010010693">
    <property type="protein sequence ID" value="GJS80737.1"/>
    <property type="molecule type" value="Genomic_DNA"/>
</dbReference>